<dbReference type="SMART" id="SM00164">
    <property type="entry name" value="TBC"/>
    <property type="match status" value="1"/>
</dbReference>
<dbReference type="PROSITE" id="PS50086">
    <property type="entry name" value="TBC_RABGAP"/>
    <property type="match status" value="1"/>
</dbReference>
<evidence type="ECO:0000313" key="4">
    <source>
        <dbReference type="EMBL" id="CAJ1376984.1"/>
    </source>
</evidence>
<dbReference type="Gene3D" id="1.10.472.80">
    <property type="entry name" value="Ypt/Rab-GAP domain of gyp1p, domain 3"/>
    <property type="match status" value="1"/>
</dbReference>
<comment type="caution">
    <text evidence="4">The sequence shown here is derived from an EMBL/GenBank/DDBJ whole genome shotgun (WGS) entry which is preliminary data.</text>
</comment>
<dbReference type="SUPFAM" id="SSF47923">
    <property type="entry name" value="Ypt/Rab-GAP domain of gyp1p"/>
    <property type="match status" value="2"/>
</dbReference>
<evidence type="ECO:0000313" key="5">
    <source>
        <dbReference type="Proteomes" id="UP001178507"/>
    </source>
</evidence>
<dbReference type="PANTHER" id="PTHR47219:SF20">
    <property type="entry name" value="TBC1 DOMAIN FAMILY MEMBER 2B"/>
    <property type="match status" value="1"/>
</dbReference>
<dbReference type="GO" id="GO:0031267">
    <property type="term" value="F:small GTPase binding"/>
    <property type="evidence" value="ECO:0007669"/>
    <property type="project" value="TreeGrafter"/>
</dbReference>
<dbReference type="InterPro" id="IPR000195">
    <property type="entry name" value="Rab-GAP-TBC_dom"/>
</dbReference>
<keyword evidence="5" id="KW-1185">Reference proteome</keyword>
<accession>A0AA36HX58</accession>
<feature type="coiled-coil region" evidence="1">
    <location>
        <begin position="352"/>
        <end position="379"/>
    </location>
</feature>
<organism evidence="4 5">
    <name type="scientific">Effrenium voratum</name>
    <dbReference type="NCBI Taxonomy" id="2562239"/>
    <lineage>
        <taxon>Eukaryota</taxon>
        <taxon>Sar</taxon>
        <taxon>Alveolata</taxon>
        <taxon>Dinophyceae</taxon>
        <taxon>Suessiales</taxon>
        <taxon>Symbiodiniaceae</taxon>
        <taxon>Effrenium</taxon>
    </lineage>
</organism>
<reference evidence="4" key="1">
    <citation type="submission" date="2023-08" db="EMBL/GenBank/DDBJ databases">
        <authorList>
            <person name="Chen Y."/>
            <person name="Shah S."/>
            <person name="Dougan E. K."/>
            <person name="Thang M."/>
            <person name="Chan C."/>
        </authorList>
    </citation>
    <scope>NUCLEOTIDE SEQUENCE</scope>
</reference>
<feature type="compositionally biased region" description="Pro residues" evidence="2">
    <location>
        <begin position="1"/>
        <end position="15"/>
    </location>
</feature>
<dbReference type="Proteomes" id="UP001178507">
    <property type="component" value="Unassembled WGS sequence"/>
</dbReference>
<dbReference type="InterPro" id="IPR035969">
    <property type="entry name" value="Rab-GAP_TBC_sf"/>
</dbReference>
<keyword evidence="1" id="KW-0175">Coiled coil</keyword>
<feature type="region of interest" description="Disordered" evidence="2">
    <location>
        <begin position="1"/>
        <end position="26"/>
    </location>
</feature>
<dbReference type="EMBL" id="CAUJNA010000435">
    <property type="protein sequence ID" value="CAJ1376984.1"/>
    <property type="molecule type" value="Genomic_DNA"/>
</dbReference>
<protein>
    <recommendedName>
        <fullName evidence="3">Rab-GAP TBC domain-containing protein</fullName>
    </recommendedName>
</protein>
<sequence length="379" mass="43551">MSPVLRHPPPRPPPAAEEEDLSEEEGLDRAVLLRDEFDALGFASADGDPNAESAKTYAEWFQAKALRRLNRLQARRAKLPAPGDWRSLPKKTLKALLRKGIPPEHRPEVWWSILGCDAVRQSSRVSYQQYLQEPLDSASSEVIERDLPRTFPNHRKFRCAAGRAELRNVLWAFARRCPAVRYCQGLNFIAGLLLVVLQNEEQAFWTLVCTFDALGVEGYYTEGMTLLRADLQVLTSFLSSKCPRVARELTRLNVDLLSICSEWFITWFAKSLPIATVLRVWDTLFFEGFKVLFRISMGIFKLVEQEVLRCQSFDNVMERAKRWPRGLVQHNELLKASFQGLQLRRAGLLKARDEALSRIEQEDEERRKLARARAEAARR</sequence>
<feature type="compositionally biased region" description="Acidic residues" evidence="2">
    <location>
        <begin position="16"/>
        <end position="26"/>
    </location>
</feature>
<dbReference type="AlphaFoldDB" id="A0AA36HX58"/>
<dbReference type="PANTHER" id="PTHR47219">
    <property type="entry name" value="RAB GTPASE-ACTIVATING PROTEIN 1-LIKE"/>
    <property type="match status" value="1"/>
</dbReference>
<gene>
    <name evidence="4" type="ORF">EVOR1521_LOCUS5908</name>
</gene>
<evidence type="ECO:0000256" key="2">
    <source>
        <dbReference type="SAM" id="MobiDB-lite"/>
    </source>
</evidence>
<name>A0AA36HX58_9DINO</name>
<dbReference type="FunFam" id="1.10.8.270:FF:000016">
    <property type="entry name" value="TBC1 domain family member 2A"/>
    <property type="match status" value="1"/>
</dbReference>
<dbReference type="InterPro" id="IPR050302">
    <property type="entry name" value="Rab_GAP_TBC_domain"/>
</dbReference>
<dbReference type="Pfam" id="PF00566">
    <property type="entry name" value="RabGAP-TBC"/>
    <property type="match status" value="1"/>
</dbReference>
<evidence type="ECO:0000259" key="3">
    <source>
        <dbReference type="PROSITE" id="PS50086"/>
    </source>
</evidence>
<proteinExistence type="predicted"/>
<feature type="domain" description="Rab-GAP TBC" evidence="3">
    <location>
        <begin position="100"/>
        <end position="288"/>
    </location>
</feature>
<evidence type="ECO:0000256" key="1">
    <source>
        <dbReference type="SAM" id="Coils"/>
    </source>
</evidence>
<dbReference type="GO" id="GO:0005096">
    <property type="term" value="F:GTPase activator activity"/>
    <property type="evidence" value="ECO:0007669"/>
    <property type="project" value="TreeGrafter"/>
</dbReference>
<dbReference type="Gene3D" id="1.10.8.270">
    <property type="entry name" value="putative rabgap domain of human tbc1 domain family member 14 like domains"/>
    <property type="match status" value="1"/>
</dbReference>